<dbReference type="InterPro" id="IPR016166">
    <property type="entry name" value="FAD-bd_PCMH"/>
</dbReference>
<feature type="domain" description="FAD-binding PCMH-type" evidence="4">
    <location>
        <begin position="116"/>
        <end position="299"/>
    </location>
</feature>
<evidence type="ECO:0000313" key="5">
    <source>
        <dbReference type="EMBL" id="TFY62172.1"/>
    </source>
</evidence>
<keyword evidence="6" id="KW-1185">Reference proteome</keyword>
<dbReference type="Pfam" id="PF08031">
    <property type="entry name" value="BBE"/>
    <property type="match status" value="1"/>
</dbReference>
<dbReference type="PANTHER" id="PTHR13878:SF91">
    <property type="entry name" value="FAD BINDING DOMAIN PROTEIN (AFU_ORTHOLOGUE AFUA_6G12070)-RELATED"/>
    <property type="match status" value="1"/>
</dbReference>
<evidence type="ECO:0000313" key="6">
    <source>
        <dbReference type="Proteomes" id="UP000298327"/>
    </source>
</evidence>
<gene>
    <name evidence="5" type="ORF">EVG20_g6801</name>
</gene>
<dbReference type="PROSITE" id="PS51387">
    <property type="entry name" value="FAD_PCMH"/>
    <property type="match status" value="1"/>
</dbReference>
<dbReference type="GO" id="GO:0016491">
    <property type="term" value="F:oxidoreductase activity"/>
    <property type="evidence" value="ECO:0007669"/>
    <property type="project" value="UniProtKB-KW"/>
</dbReference>
<dbReference type="Gene3D" id="3.30.465.10">
    <property type="match status" value="2"/>
</dbReference>
<dbReference type="InterPro" id="IPR036318">
    <property type="entry name" value="FAD-bd_PCMH-like_sf"/>
</dbReference>
<dbReference type="OrthoDB" id="9983560at2759"/>
<dbReference type="SUPFAM" id="SSF56176">
    <property type="entry name" value="FAD-binding/transporter-associated domain-like"/>
    <property type="match status" value="1"/>
</dbReference>
<dbReference type="InterPro" id="IPR050432">
    <property type="entry name" value="FAD-linked_Oxidoreductases_BP"/>
</dbReference>
<comment type="similarity">
    <text evidence="1">Belongs to the oxygen-dependent FAD-linked oxidoreductase family.</text>
</comment>
<dbReference type="PANTHER" id="PTHR13878">
    <property type="entry name" value="GULONOLACTONE OXIDASE"/>
    <property type="match status" value="1"/>
</dbReference>
<dbReference type="InterPro" id="IPR016169">
    <property type="entry name" value="FAD-bd_PCMH_sub2"/>
</dbReference>
<proteinExistence type="inferred from homology"/>
<dbReference type="GO" id="GO:0071949">
    <property type="term" value="F:FAD binding"/>
    <property type="evidence" value="ECO:0007669"/>
    <property type="project" value="InterPro"/>
</dbReference>
<evidence type="ECO:0000256" key="2">
    <source>
        <dbReference type="ARBA" id="ARBA00023002"/>
    </source>
</evidence>
<keyword evidence="3" id="KW-0732">Signal</keyword>
<dbReference type="EMBL" id="SEOQ01000476">
    <property type="protein sequence ID" value="TFY62172.1"/>
    <property type="molecule type" value="Genomic_DNA"/>
</dbReference>
<evidence type="ECO:0000259" key="4">
    <source>
        <dbReference type="PROSITE" id="PS51387"/>
    </source>
</evidence>
<dbReference type="STRING" id="205917.A0A4Y9YJ48"/>
<feature type="chain" id="PRO_5021284211" description="FAD-binding PCMH-type domain-containing protein" evidence="3">
    <location>
        <begin position="20"/>
        <end position="567"/>
    </location>
</feature>
<reference evidence="5 6" key="1">
    <citation type="submission" date="2019-02" db="EMBL/GenBank/DDBJ databases">
        <title>Genome sequencing of the rare red list fungi Dentipellis fragilis.</title>
        <authorList>
            <person name="Buettner E."/>
            <person name="Kellner H."/>
        </authorList>
    </citation>
    <scope>NUCLEOTIDE SEQUENCE [LARGE SCALE GENOMIC DNA]</scope>
    <source>
        <strain evidence="5 6">DSM 105465</strain>
    </source>
</reference>
<keyword evidence="2" id="KW-0560">Oxidoreductase</keyword>
<name>A0A4Y9YJ48_9AGAM</name>
<dbReference type="Gene3D" id="3.40.462.20">
    <property type="match status" value="1"/>
</dbReference>
<dbReference type="AlphaFoldDB" id="A0A4Y9YJ48"/>
<dbReference type="Proteomes" id="UP000298327">
    <property type="component" value="Unassembled WGS sequence"/>
</dbReference>
<protein>
    <recommendedName>
        <fullName evidence="4">FAD-binding PCMH-type domain-containing protein</fullName>
    </recommendedName>
</protein>
<dbReference type="InterPro" id="IPR006094">
    <property type="entry name" value="Oxid_FAD_bind_N"/>
</dbReference>
<accession>A0A4Y9YJ48</accession>
<sequence length="567" mass="61269">MASCKLTFSIVVLATVVSSSPLWDTLNSSVHGRLISVVPFGRPCFSLANGTGGAFNPQRCSEVIANYRDGAQRSDTVGAYINTQWETCQTTSGQCLLDSNNPNNSMAFTPPRTCDQGSVPEFAIDVRTADDITSGFSFAESHGIPIVIKSSGHDYKGRSGGPGSLALWMHNLQSVVYSASFVPAGCPSNETFSAVTHGAGVTFSKLIDFADQHNITIPTGGDLSIAAGGGYLQGGGHSILSNTVGLAVDRALQFEIVTPDGRHLLANECQNTDLFFALRGGGGGTFGAVLAVSTLALPRLSINGISISFEPTRSNQVKFLQFIANHSVAFSENGWGGYITPLTGAVFGNPILDSTRAERSLLDLRRLVVNDLGGNFTFVANLTYKSFFTSFVGDVPIGTPFAGASRLIPVDHFATASRRAKLVTVITDMLDVVQLPIIFATTPFFYGDRGGTSINPVWRSSLWHVVINAFWNFNTSVDSVKANYAQLSSAIDPLRCITPESGAYSNECDVYEPNFANSFWGIHYNELVRIKRKYDPRHLLDCWQCIDWLGKDDARYRCYFDAPTPGF</sequence>
<organism evidence="5 6">
    <name type="scientific">Dentipellis fragilis</name>
    <dbReference type="NCBI Taxonomy" id="205917"/>
    <lineage>
        <taxon>Eukaryota</taxon>
        <taxon>Fungi</taxon>
        <taxon>Dikarya</taxon>
        <taxon>Basidiomycota</taxon>
        <taxon>Agaricomycotina</taxon>
        <taxon>Agaricomycetes</taxon>
        <taxon>Russulales</taxon>
        <taxon>Hericiaceae</taxon>
        <taxon>Dentipellis</taxon>
    </lineage>
</organism>
<evidence type="ECO:0000256" key="1">
    <source>
        <dbReference type="ARBA" id="ARBA00005466"/>
    </source>
</evidence>
<feature type="signal peptide" evidence="3">
    <location>
        <begin position="1"/>
        <end position="19"/>
    </location>
</feature>
<evidence type="ECO:0000256" key="3">
    <source>
        <dbReference type="SAM" id="SignalP"/>
    </source>
</evidence>
<comment type="caution">
    <text evidence="5">The sequence shown here is derived from an EMBL/GenBank/DDBJ whole genome shotgun (WGS) entry which is preliminary data.</text>
</comment>
<dbReference type="InterPro" id="IPR012951">
    <property type="entry name" value="BBE"/>
</dbReference>
<dbReference type="Pfam" id="PF01565">
    <property type="entry name" value="FAD_binding_4"/>
    <property type="match status" value="1"/>
</dbReference>